<dbReference type="EMBL" id="CP117811">
    <property type="protein sequence ID" value="WDE96599.1"/>
    <property type="molecule type" value="Genomic_DNA"/>
</dbReference>
<keyword evidence="3" id="KW-1185">Reference proteome</keyword>
<keyword evidence="1" id="KW-0472">Membrane</keyword>
<name>A0ABY7VTG0_9BACT</name>
<proteinExistence type="predicted"/>
<accession>A0ABY7VTG0</accession>
<keyword evidence="1" id="KW-0812">Transmembrane</keyword>
<evidence type="ECO:0000313" key="2">
    <source>
        <dbReference type="EMBL" id="WDE96599.1"/>
    </source>
</evidence>
<evidence type="ECO:0000313" key="3">
    <source>
        <dbReference type="Proteomes" id="UP001214250"/>
    </source>
</evidence>
<dbReference type="RefSeq" id="WP_274150664.1">
    <property type="nucleotide sequence ID" value="NZ_CP117811.1"/>
</dbReference>
<gene>
    <name evidence="2" type="ORF">PQO03_01280</name>
</gene>
<reference evidence="2 3" key="1">
    <citation type="submission" date="2023-02" db="EMBL/GenBank/DDBJ databases">
        <title>Genome sequence of Lentisphaera profundi SAORIC-696.</title>
        <authorList>
            <person name="Kim e."/>
            <person name="Cho J.-C."/>
            <person name="Choi A."/>
            <person name="Kang I."/>
        </authorList>
    </citation>
    <scope>NUCLEOTIDE SEQUENCE [LARGE SCALE GENOMIC DNA]</scope>
    <source>
        <strain evidence="2 3">SAORIC-696</strain>
    </source>
</reference>
<evidence type="ECO:0000256" key="1">
    <source>
        <dbReference type="SAM" id="Phobius"/>
    </source>
</evidence>
<organism evidence="2 3">
    <name type="scientific">Lentisphaera profundi</name>
    <dbReference type="NCBI Taxonomy" id="1658616"/>
    <lineage>
        <taxon>Bacteria</taxon>
        <taxon>Pseudomonadati</taxon>
        <taxon>Lentisphaerota</taxon>
        <taxon>Lentisphaeria</taxon>
        <taxon>Lentisphaerales</taxon>
        <taxon>Lentisphaeraceae</taxon>
        <taxon>Lentisphaera</taxon>
    </lineage>
</organism>
<sequence length="87" mass="9599">MSHESKYPLKNEVDEPAINAVYVILIATAALLAVSIIGLRSYESMMAEKNRSVRELAPTTELNEMRDANAPKKAIINKVLAEQGKTK</sequence>
<keyword evidence="1" id="KW-1133">Transmembrane helix</keyword>
<feature type="transmembrane region" description="Helical" evidence="1">
    <location>
        <begin position="20"/>
        <end position="42"/>
    </location>
</feature>
<dbReference type="Proteomes" id="UP001214250">
    <property type="component" value="Chromosome 1"/>
</dbReference>
<protein>
    <submittedName>
        <fullName evidence="2">Uncharacterized protein</fullName>
    </submittedName>
</protein>